<dbReference type="EMBL" id="CP012898">
    <property type="protein sequence ID" value="ALJ06667.1"/>
    <property type="molecule type" value="Genomic_DNA"/>
</dbReference>
<proteinExistence type="predicted"/>
<reference evidence="1 2" key="1">
    <citation type="submission" date="2015-10" db="EMBL/GenBank/DDBJ databases">
        <authorList>
            <person name="Gilbert D.G."/>
        </authorList>
    </citation>
    <scope>NUCLEOTIDE SEQUENCE [LARGE SCALE GENOMIC DNA]</scope>
    <source>
        <strain evidence="2">HZ-22</strain>
    </source>
</reference>
<keyword evidence="2" id="KW-1185">Reference proteome</keyword>
<dbReference type="AlphaFoldDB" id="A0A0P0CK85"/>
<evidence type="ECO:0008006" key="3">
    <source>
        <dbReference type="Google" id="ProtNLM"/>
    </source>
</evidence>
<dbReference type="Proteomes" id="UP000057981">
    <property type="component" value="Chromosome"/>
</dbReference>
<sequence length="271" mass="31130">MKKTIYLFAISLLFISCEDVIEVSLPNTPPRLVIDASINWFKETTGQYQSIRLSLTAPYFNNQVPPANHANVKIIDSNNRIFTFIEEDDTGIYRNHNFNPVLNETYTLSIIYNEEVYTATEVLTPVTSIDFVDQKNNGGFSGNDIELKAYYMDPPNQKNFYLFEFDNSNLPIISLNIYNDEFNDGNQIFAFYSEEASKTGDLITINSYGISERYYQFMSILLQQTDSESGDPFETQPATVRGNCINETNPDNYPLGYFRLSESDQFIYTIE</sequence>
<evidence type="ECO:0000313" key="1">
    <source>
        <dbReference type="EMBL" id="ALJ06667.1"/>
    </source>
</evidence>
<dbReference type="InterPro" id="IPR025345">
    <property type="entry name" value="DUF4249"/>
</dbReference>
<evidence type="ECO:0000313" key="2">
    <source>
        <dbReference type="Proteomes" id="UP000057981"/>
    </source>
</evidence>
<dbReference type="KEGG" id="ahz:APS56_00060"/>
<dbReference type="OrthoDB" id="1430047at2"/>
<dbReference type="PATRIC" id="fig|1736674.3.peg.13"/>
<dbReference type="RefSeq" id="WP_054731025.1">
    <property type="nucleotide sequence ID" value="NZ_CP012898.1"/>
</dbReference>
<protein>
    <recommendedName>
        <fullName evidence="3">DUF4249 domain-containing protein</fullName>
    </recommendedName>
</protein>
<gene>
    <name evidence="1" type="ORF">APS56_00060</name>
</gene>
<organism evidence="1 2">
    <name type="scientific">Pseudalgibacter alginicilyticus</name>
    <dbReference type="NCBI Taxonomy" id="1736674"/>
    <lineage>
        <taxon>Bacteria</taxon>
        <taxon>Pseudomonadati</taxon>
        <taxon>Bacteroidota</taxon>
        <taxon>Flavobacteriia</taxon>
        <taxon>Flavobacteriales</taxon>
        <taxon>Flavobacteriaceae</taxon>
        <taxon>Pseudalgibacter</taxon>
    </lineage>
</organism>
<dbReference type="Pfam" id="PF14054">
    <property type="entry name" value="DUF4249"/>
    <property type="match status" value="1"/>
</dbReference>
<name>A0A0P0CK85_9FLAO</name>
<accession>A0A0P0CK85</accession>
<dbReference type="STRING" id="1736674.APS56_00060"/>
<dbReference type="PROSITE" id="PS51257">
    <property type="entry name" value="PROKAR_LIPOPROTEIN"/>
    <property type="match status" value="1"/>
</dbReference>